<dbReference type="EMBL" id="CP120942">
    <property type="protein sequence ID" value="WFF98379.1"/>
    <property type="molecule type" value="Genomic_DNA"/>
</dbReference>
<dbReference type="CDD" id="cd00090">
    <property type="entry name" value="HTH_ARSR"/>
    <property type="match status" value="1"/>
</dbReference>
<dbReference type="KEGG" id="acav:VI35_19005"/>
<dbReference type="PROSITE" id="PS50956">
    <property type="entry name" value="HTH_ASNC_2"/>
    <property type="match status" value="1"/>
</dbReference>
<dbReference type="EMBL" id="JAOCIZ010000004">
    <property type="protein sequence ID" value="MDH1503800.1"/>
    <property type="molecule type" value="Genomic_DNA"/>
</dbReference>
<dbReference type="Proteomes" id="UP000737420">
    <property type="component" value="Unassembled WGS sequence"/>
</dbReference>
<name>A0A081LMR3_AERCA</name>
<proteinExistence type="predicted"/>
<dbReference type="EMBL" id="JAWZVU010000080">
    <property type="protein sequence ID" value="MDX7721521.1"/>
    <property type="molecule type" value="Genomic_DNA"/>
</dbReference>
<reference evidence="16" key="7">
    <citation type="submission" date="2023-04" db="EMBL/GenBank/DDBJ databases">
        <title>Whole Genome Sequence of Multi-drug resistant Aeromonas caviae as a gut pathogen in newborn.</title>
        <authorList>
            <person name="Jadhav S.V."/>
            <person name="Saroj S.D."/>
            <person name="Saha U.B."/>
            <person name="Sen S."/>
            <person name="Kher A."/>
        </authorList>
    </citation>
    <scope>NUCLEOTIDE SEQUENCE</scope>
    <source>
        <strain evidence="16">SVJ23</strain>
    </source>
</reference>
<evidence type="ECO:0000313" key="17">
    <source>
        <dbReference type="EMBL" id="WFF98379.1"/>
    </source>
</evidence>
<dbReference type="Proteomes" id="UP000515756">
    <property type="component" value="Chromosome"/>
</dbReference>
<reference evidence="17" key="6">
    <citation type="submission" date="2023-03" db="EMBL/GenBank/DDBJ databases">
        <title>Aeromonas caviae strain AC1520.</title>
        <authorList>
            <person name="Xie T."/>
            <person name="Zhang Q."/>
            <person name="Deng J."/>
            <person name="Li X."/>
        </authorList>
    </citation>
    <scope>NUCLEOTIDE SEQUENCE</scope>
    <source>
        <strain evidence="17">AC1520</strain>
    </source>
</reference>
<evidence type="ECO:0000313" key="9">
    <source>
        <dbReference type="EMBL" id="GJA63174.1"/>
    </source>
</evidence>
<evidence type="ECO:0000313" key="5">
    <source>
        <dbReference type="EMBL" id="AXB05393.1"/>
    </source>
</evidence>
<dbReference type="Proteomes" id="UP001218423">
    <property type="component" value="Chromosome"/>
</dbReference>
<dbReference type="PRINTS" id="PR00033">
    <property type="entry name" value="HTHASNC"/>
</dbReference>
<dbReference type="EMBL" id="CP025706">
    <property type="protein sequence ID" value="AXB05393.1"/>
    <property type="molecule type" value="Genomic_DNA"/>
</dbReference>
<dbReference type="InterPro" id="IPR019888">
    <property type="entry name" value="Tscrpt_reg_AsnC-like"/>
</dbReference>
<keyword evidence="21" id="KW-1185">Reference proteome</keyword>
<organism evidence="12 20">
    <name type="scientific">Aeromonas caviae</name>
    <name type="common">Aeromonas punctata</name>
    <dbReference type="NCBI Taxonomy" id="648"/>
    <lineage>
        <taxon>Bacteria</taxon>
        <taxon>Pseudomonadati</taxon>
        <taxon>Pseudomonadota</taxon>
        <taxon>Gammaproteobacteria</taxon>
        <taxon>Aeromonadales</taxon>
        <taxon>Aeromonadaceae</taxon>
        <taxon>Aeromonas</taxon>
    </lineage>
</organism>
<evidence type="ECO:0000256" key="2">
    <source>
        <dbReference type="ARBA" id="ARBA00023125"/>
    </source>
</evidence>
<reference evidence="7 19" key="4">
    <citation type="submission" date="2021-07" db="EMBL/GenBank/DDBJ databases">
        <title>Draft genome sequence of carbapenem-resistant Aeromonas spp. in Japan.</title>
        <authorList>
            <person name="Maehana S."/>
            <person name="Suzuki M."/>
            <person name="Kitasato H."/>
        </authorList>
    </citation>
    <scope>NUCLEOTIDE SEQUENCE [LARGE SCALE GENOMIC DNA]</scope>
    <source>
        <strain evidence="7">KAM343</strain>
        <strain evidence="8">KAM348</strain>
        <strain evidence="9">KAM351</strain>
        <strain evidence="10 19">KAM382</strain>
    </source>
</reference>
<evidence type="ECO:0000313" key="14">
    <source>
        <dbReference type="EMBL" id="MEA9436071.1"/>
    </source>
</evidence>
<evidence type="ECO:0000313" key="8">
    <source>
        <dbReference type="EMBL" id="GJA52969.1"/>
    </source>
</evidence>
<protein>
    <submittedName>
        <fullName evidence="6 12">AsnC family transcriptional regulator</fullName>
    </submittedName>
</protein>
<dbReference type="Pfam" id="PF01037">
    <property type="entry name" value="AsnC_trans_reg"/>
    <property type="match status" value="1"/>
</dbReference>
<dbReference type="Proteomes" id="UP001160758">
    <property type="component" value="Unassembled WGS sequence"/>
</dbReference>
<evidence type="ECO:0000313" key="12">
    <source>
        <dbReference type="EMBL" id="MDH1896426.1"/>
    </source>
</evidence>
<dbReference type="InterPro" id="IPR019887">
    <property type="entry name" value="Tscrpt_reg_AsnC/Lrp_C"/>
</dbReference>
<dbReference type="EMBL" id="AP021927">
    <property type="protein sequence ID" value="BBQ31448.1"/>
    <property type="molecule type" value="Genomic_DNA"/>
</dbReference>
<evidence type="ECO:0000256" key="1">
    <source>
        <dbReference type="ARBA" id="ARBA00023015"/>
    </source>
</evidence>
<evidence type="ECO:0000313" key="15">
    <source>
        <dbReference type="EMBL" id="QQA59263.1"/>
    </source>
</evidence>
<evidence type="ECO:0000256" key="3">
    <source>
        <dbReference type="ARBA" id="ARBA00023163"/>
    </source>
</evidence>
<dbReference type="OrthoDB" id="166264at2"/>
<reference evidence="5" key="1">
    <citation type="journal article" date="2019" name="J Environ">
        <title>Genetic characterization and potential molecular dissemination mechanism of tet (31) gene in Aeromonas caviae from an oxytetracycline wastewater treatment system.</title>
        <authorList>
            <person name="Shi Y."/>
            <person name="Tian Z."/>
            <person name="Leclercq S.O."/>
            <person name="Zhang H."/>
            <person name="Yang M."/>
            <person name="Zhang Y."/>
        </authorList>
    </citation>
    <scope>NUCLEOTIDE SEQUENCE</scope>
    <source>
        <strain evidence="5">T25-39</strain>
    </source>
</reference>
<dbReference type="Proteomes" id="UP001304847">
    <property type="component" value="Unassembled WGS sequence"/>
</dbReference>
<dbReference type="SMART" id="SM00344">
    <property type="entry name" value="HTH_ASNC"/>
    <property type="match status" value="1"/>
</dbReference>
<dbReference type="EMBL" id="BPNN01000021">
    <property type="protein sequence ID" value="GJA63174.1"/>
    <property type="molecule type" value="Genomic_DNA"/>
</dbReference>
<evidence type="ECO:0000313" key="19">
    <source>
        <dbReference type="Proteomes" id="UP000737420"/>
    </source>
</evidence>
<dbReference type="InterPro" id="IPR036390">
    <property type="entry name" value="WH_DNA-bd_sf"/>
</dbReference>
<evidence type="ECO:0000313" key="18">
    <source>
        <dbReference type="Proteomes" id="UP000515756"/>
    </source>
</evidence>
<dbReference type="Proteomes" id="UP001161704">
    <property type="component" value="Unassembled WGS sequence"/>
</dbReference>
<keyword evidence="2" id="KW-0238">DNA-binding</keyword>
<evidence type="ECO:0000313" key="10">
    <source>
        <dbReference type="EMBL" id="GJB92058.1"/>
    </source>
</evidence>
<keyword evidence="1" id="KW-0805">Transcription regulation</keyword>
<dbReference type="Gene3D" id="1.10.10.10">
    <property type="entry name" value="Winged helix-like DNA-binding domain superfamily/Winged helix DNA-binding domain"/>
    <property type="match status" value="1"/>
</dbReference>
<dbReference type="Proteomes" id="UP000887009">
    <property type="component" value="Unassembled WGS sequence"/>
</dbReference>
<reference evidence="13" key="8">
    <citation type="submission" date="2023-11" db="EMBL/GenBank/DDBJ databases">
        <title>WGS of Aeromonas in Northern Israel.</title>
        <authorList>
            <person name="Hershko Y."/>
        </authorList>
    </citation>
    <scope>NUCLEOTIDE SEQUENCE</scope>
    <source>
        <strain evidence="13">77416</strain>
    </source>
</reference>
<dbReference type="InterPro" id="IPR036388">
    <property type="entry name" value="WH-like_DNA-bd_sf"/>
</dbReference>
<dbReference type="InterPro" id="IPR011991">
    <property type="entry name" value="ArsR-like_HTH"/>
</dbReference>
<dbReference type="GO" id="GO:0043200">
    <property type="term" value="P:response to amino acid"/>
    <property type="evidence" value="ECO:0007669"/>
    <property type="project" value="TreeGrafter"/>
</dbReference>
<dbReference type="EMBL" id="BPNL01000003">
    <property type="protein sequence ID" value="GJA52969.1"/>
    <property type="molecule type" value="Genomic_DNA"/>
</dbReference>
<dbReference type="Proteomes" id="UP001277183">
    <property type="component" value="Unassembled WGS sequence"/>
</dbReference>
<dbReference type="InterPro" id="IPR000485">
    <property type="entry name" value="AsnC-type_HTH_dom"/>
</dbReference>
<dbReference type="Proteomes" id="UP000886934">
    <property type="component" value="Unassembled WGS sequence"/>
</dbReference>
<dbReference type="EMBL" id="JAYGOJ010000040">
    <property type="protein sequence ID" value="MEA9436071.1"/>
    <property type="molecule type" value="Genomic_DNA"/>
</dbReference>
<evidence type="ECO:0000313" key="20">
    <source>
        <dbReference type="Proteomes" id="UP001160758"/>
    </source>
</evidence>
<dbReference type="InterPro" id="IPR011008">
    <property type="entry name" value="Dimeric_a/b-barrel"/>
</dbReference>
<dbReference type="Gene3D" id="3.30.70.920">
    <property type="match status" value="1"/>
</dbReference>
<dbReference type="EMBL" id="BPOP01000018">
    <property type="protein sequence ID" value="GJB92058.1"/>
    <property type="molecule type" value="Genomic_DNA"/>
</dbReference>
<dbReference type="PANTHER" id="PTHR30154">
    <property type="entry name" value="LEUCINE-RESPONSIVE REGULATORY PROTEIN"/>
    <property type="match status" value="1"/>
</dbReference>
<evidence type="ECO:0000313" key="6">
    <source>
        <dbReference type="EMBL" id="BBQ31448.1"/>
    </source>
</evidence>
<evidence type="ECO:0000313" key="7">
    <source>
        <dbReference type="EMBL" id="GJA41068.1"/>
    </source>
</evidence>
<dbReference type="GO" id="GO:0005829">
    <property type="term" value="C:cytosol"/>
    <property type="evidence" value="ECO:0007669"/>
    <property type="project" value="TreeGrafter"/>
</dbReference>
<dbReference type="Proteomes" id="UP001163285">
    <property type="component" value="Chromosome"/>
</dbReference>
<sequence length="156" mass="17639">MRNLDQLDLDILAHLFRDAGMTNKDLAALVGVAPSTCLERVRKLQQDGVLKGAHCEVDYQALGGHIQAMVSLQLARHSRQIIDAFRDAILALPEVISLFHMGGKDDFLVHLCVSDTEHLRNFVFDHFTSREEVVHLETSLVFEHRFSRSLPCFPHP</sequence>
<feature type="domain" description="HTH asnC-type" evidence="4">
    <location>
        <begin position="4"/>
        <end position="66"/>
    </location>
</feature>
<dbReference type="PANTHER" id="PTHR30154:SF54">
    <property type="entry name" value="POSSIBLE TRANSCRIPTIONAL REGULATORY PROTEIN (PROBABLY LRP_ASNC-FAMILY)"/>
    <property type="match status" value="1"/>
</dbReference>
<dbReference type="EMBL" id="CP110176">
    <property type="protein sequence ID" value="UZC87193.1"/>
    <property type="molecule type" value="Genomic_DNA"/>
</dbReference>
<gene>
    <name evidence="5" type="ORF">C1C91_10680</name>
    <name evidence="15" type="ORF">JC965_13155</name>
    <name evidence="7" type="ORF">KAM343_18640</name>
    <name evidence="8" type="ORF">KAM348_03920</name>
    <name evidence="9" type="ORF">KAM351_17850</name>
    <name evidence="10" type="ORF">KAM382_21190</name>
    <name evidence="12" type="ORF">N5I07_02175</name>
    <name evidence="11" type="ORF">N5I20_01830</name>
    <name evidence="16" type="ORF">OJY61_04390</name>
    <name evidence="17" type="ORF">P5S46_01860</name>
    <name evidence="13" type="ORF">SJS77_13720</name>
    <name evidence="14" type="ORF">VCX44_09615</name>
    <name evidence="6" type="ORF">WP2W18E01_30300</name>
</gene>
<evidence type="ECO:0000313" key="16">
    <source>
        <dbReference type="EMBL" id="UZC87193.1"/>
    </source>
</evidence>
<evidence type="ECO:0000259" key="4">
    <source>
        <dbReference type="PROSITE" id="PS50956"/>
    </source>
</evidence>
<dbReference type="GO" id="GO:0043565">
    <property type="term" value="F:sequence-specific DNA binding"/>
    <property type="evidence" value="ECO:0007669"/>
    <property type="project" value="InterPro"/>
</dbReference>
<dbReference type="Pfam" id="PF13412">
    <property type="entry name" value="HTH_24"/>
    <property type="match status" value="1"/>
</dbReference>
<reference evidence="15" key="3">
    <citation type="submission" date="2020-12" db="EMBL/GenBank/DDBJ databases">
        <title>GES Beta-lactamases isolated from hospital effluents in Brazil.</title>
        <authorList>
            <person name="Conte D."/>
            <person name="Mesa D."/>
            <person name="Palmeiro J.K."/>
            <person name="Dalla-Costa L.M."/>
        </authorList>
    </citation>
    <scope>NUCLEOTIDE SEQUENCE [LARGE SCALE GENOMIC DNA]</scope>
    <source>
        <strain evidence="15">Aero21</strain>
    </source>
</reference>
<dbReference type="SUPFAM" id="SSF54909">
    <property type="entry name" value="Dimeric alpha+beta barrel"/>
    <property type="match status" value="1"/>
</dbReference>
<reference evidence="14 21" key="9">
    <citation type="submission" date="2023-12" db="EMBL/GenBank/DDBJ databases">
        <title>Characterization of antibiotic resistance in Aeromonas spp. in hospital effluent.</title>
        <authorList>
            <person name="Negoseki B.R.S."/>
            <person name="Krul D."/>
            <person name="Siqueira A.C."/>
            <person name="Almeida M."/>
            <person name="Mesa D."/>
            <person name="Conte D."/>
            <person name="Dalla-Costa L.M."/>
        </authorList>
    </citation>
    <scope>NUCLEOTIDE SEQUENCE [LARGE SCALE GENOMIC DNA]</scope>
    <source>
        <strain evidence="14 21">36v</strain>
    </source>
</reference>
<evidence type="ECO:0000313" key="13">
    <source>
        <dbReference type="EMBL" id="MDX7721521.1"/>
    </source>
</evidence>
<dbReference type="RefSeq" id="WP_010672715.1">
    <property type="nucleotide sequence ID" value="NZ_AP019195.1"/>
</dbReference>
<keyword evidence="3" id="KW-0804">Transcription</keyword>
<dbReference type="EMBL" id="BPNI01000030">
    <property type="protein sequence ID" value="GJA41068.1"/>
    <property type="molecule type" value="Genomic_DNA"/>
</dbReference>
<accession>A0A081LMR3</accession>
<dbReference type="GO" id="GO:0006355">
    <property type="term" value="P:regulation of DNA-templated transcription"/>
    <property type="evidence" value="ECO:0007669"/>
    <property type="project" value="UniProtKB-ARBA"/>
</dbReference>
<dbReference type="GeneID" id="48824113"/>
<dbReference type="EMBL" id="CP065937">
    <property type="protein sequence ID" value="QQA59263.1"/>
    <property type="molecule type" value="Genomic_DNA"/>
</dbReference>
<evidence type="ECO:0000313" key="21">
    <source>
        <dbReference type="Proteomes" id="UP001304847"/>
    </source>
</evidence>
<dbReference type="SUPFAM" id="SSF46785">
    <property type="entry name" value="Winged helix' DNA-binding domain"/>
    <property type="match status" value="1"/>
</dbReference>
<evidence type="ECO:0000313" key="11">
    <source>
        <dbReference type="EMBL" id="MDH1503800.1"/>
    </source>
</evidence>
<dbReference type="Proteomes" id="UP000886939">
    <property type="component" value="Unassembled WGS sequence"/>
</dbReference>
<reference evidence="12" key="5">
    <citation type="submission" date="2022-09" db="EMBL/GenBank/DDBJ databases">
        <title>Intensive care unit water sources are persistently colonized with multi-drug resistant bacteria and are the site of extensive horizontal gene transfer of antibiotic resistance genes.</title>
        <authorList>
            <person name="Diorio-Toth L."/>
        </authorList>
    </citation>
    <scope>NUCLEOTIDE SEQUENCE</scope>
    <source>
        <strain evidence="11">GD03710</strain>
        <strain evidence="12">GD03796</strain>
    </source>
</reference>
<dbReference type="Proteomes" id="UP000266778">
    <property type="component" value="Chromosome"/>
</dbReference>
<dbReference type="AlphaFoldDB" id="A0A081LMR3"/>
<reference evidence="6 18" key="2">
    <citation type="submission" date="2019-12" db="EMBL/GenBank/DDBJ databases">
        <title>complete genome sequences of Aeromonas caviae str. WP2-W18-ESBL-01 isolated from wastewater treatment plant effluent.</title>
        <authorList>
            <person name="Sekizuka T."/>
            <person name="Itokawa K."/>
            <person name="Yatsu K."/>
            <person name="Inamine Y."/>
            <person name="Kuroda M."/>
        </authorList>
    </citation>
    <scope>NUCLEOTIDE SEQUENCE [LARGE SCALE GENOMIC DNA]</scope>
    <source>
        <strain evidence="6 18">WP2-W18-ESBL-01</strain>
    </source>
</reference>
<dbReference type="EMBL" id="JAOCFT010000001">
    <property type="protein sequence ID" value="MDH1896426.1"/>
    <property type="molecule type" value="Genomic_DNA"/>
</dbReference>